<gene>
    <name evidence="2" type="ORF">METZ01_LOCUS222106</name>
</gene>
<feature type="transmembrane region" description="Helical" evidence="1">
    <location>
        <begin position="129"/>
        <end position="148"/>
    </location>
</feature>
<evidence type="ECO:0000256" key="1">
    <source>
        <dbReference type="SAM" id="Phobius"/>
    </source>
</evidence>
<feature type="transmembrane region" description="Helical" evidence="1">
    <location>
        <begin position="40"/>
        <end position="63"/>
    </location>
</feature>
<feature type="transmembrane region" description="Helical" evidence="1">
    <location>
        <begin position="227"/>
        <end position="243"/>
    </location>
</feature>
<evidence type="ECO:0000313" key="2">
    <source>
        <dbReference type="EMBL" id="SVB69252.1"/>
    </source>
</evidence>
<feature type="transmembrane region" description="Helical" evidence="1">
    <location>
        <begin position="250"/>
        <end position="267"/>
    </location>
</feature>
<keyword evidence="1" id="KW-1133">Transmembrane helix</keyword>
<feature type="transmembrane region" description="Helical" evidence="1">
    <location>
        <begin position="205"/>
        <end position="221"/>
    </location>
</feature>
<proteinExistence type="predicted"/>
<feature type="transmembrane region" description="Helical" evidence="1">
    <location>
        <begin position="16"/>
        <end position="34"/>
    </location>
</feature>
<feature type="non-terminal residue" evidence="2">
    <location>
        <position position="268"/>
    </location>
</feature>
<dbReference type="AlphaFoldDB" id="A0A382G310"/>
<dbReference type="EMBL" id="UINC01053119">
    <property type="protein sequence ID" value="SVB69252.1"/>
    <property type="molecule type" value="Genomic_DNA"/>
</dbReference>
<feature type="transmembrane region" description="Helical" evidence="1">
    <location>
        <begin position="175"/>
        <end position="193"/>
    </location>
</feature>
<keyword evidence="1" id="KW-0472">Membrane</keyword>
<feature type="transmembrane region" description="Helical" evidence="1">
    <location>
        <begin position="75"/>
        <end position="93"/>
    </location>
</feature>
<organism evidence="2">
    <name type="scientific">marine metagenome</name>
    <dbReference type="NCBI Taxonomy" id="408172"/>
    <lineage>
        <taxon>unclassified sequences</taxon>
        <taxon>metagenomes</taxon>
        <taxon>ecological metagenomes</taxon>
    </lineage>
</organism>
<protein>
    <submittedName>
        <fullName evidence="2">Uncharacterized protein</fullName>
    </submittedName>
</protein>
<sequence length="268" mass="30422">MLNGLKVADTTTLPKFLFKLFFALYMFTGMHVTIEHVGGYGLYLPFNIIGWMFVSVMIGLGLWQIGKKEKILFSQFHCLSWIGFGLMCLPLLYPNNEHADLAIMRLLGLGGGLLLYLSFQQFRFKKIDLYWFFYILLGGVLIQTFHGLSEHFLPIESWLRISIERSFGVLRQNNIMATFLVTGVVVSLFLLLNDKSVYGSLGKQVMIYSIPLLTSAFFLPLQSRTGYLTFIIALGLLLLFGLQKQKKKQVAIWLGLVLIGLLIGFKTP</sequence>
<accession>A0A382G310</accession>
<keyword evidence="1" id="KW-0812">Transmembrane</keyword>
<name>A0A382G310_9ZZZZ</name>
<reference evidence="2" key="1">
    <citation type="submission" date="2018-05" db="EMBL/GenBank/DDBJ databases">
        <authorList>
            <person name="Lanie J.A."/>
            <person name="Ng W.-L."/>
            <person name="Kazmierczak K.M."/>
            <person name="Andrzejewski T.M."/>
            <person name="Davidsen T.M."/>
            <person name="Wayne K.J."/>
            <person name="Tettelin H."/>
            <person name="Glass J.I."/>
            <person name="Rusch D."/>
            <person name="Podicherti R."/>
            <person name="Tsui H.-C.T."/>
            <person name="Winkler M.E."/>
        </authorList>
    </citation>
    <scope>NUCLEOTIDE SEQUENCE</scope>
</reference>
<feature type="transmembrane region" description="Helical" evidence="1">
    <location>
        <begin position="99"/>
        <end position="117"/>
    </location>
</feature>